<evidence type="ECO:0000256" key="1">
    <source>
        <dbReference type="SAM" id="MobiDB-lite"/>
    </source>
</evidence>
<gene>
    <name evidence="2" type="ORF">NCTC8580_02867</name>
</gene>
<sequence>MWVVLDRVTPGGHGPEDEENARNNEDNKPSQNGSNFTNSEIDDRITSANKPINNQGVSAAARAWEKHASRPGGTFEPLKGNQA</sequence>
<feature type="region of interest" description="Disordered" evidence="1">
    <location>
        <begin position="1"/>
        <end position="83"/>
    </location>
</feature>
<dbReference type="AlphaFoldDB" id="A0A380QA72"/>
<proteinExistence type="predicted"/>
<name>A0A380QA72_YERPU</name>
<dbReference type="RefSeq" id="WP_033851041.1">
    <property type="nucleotide sequence ID" value="NZ_AP024605.1"/>
</dbReference>
<feature type="compositionally biased region" description="Polar residues" evidence="1">
    <location>
        <begin position="29"/>
        <end position="39"/>
    </location>
</feature>
<dbReference type="Proteomes" id="UP000255087">
    <property type="component" value="Unassembled WGS sequence"/>
</dbReference>
<protein>
    <submittedName>
        <fullName evidence="2">Uncharacterized protein</fullName>
    </submittedName>
</protein>
<organism evidence="2 3">
    <name type="scientific">Yersinia pseudotuberculosis</name>
    <dbReference type="NCBI Taxonomy" id="633"/>
    <lineage>
        <taxon>Bacteria</taxon>
        <taxon>Pseudomonadati</taxon>
        <taxon>Pseudomonadota</taxon>
        <taxon>Gammaproteobacteria</taxon>
        <taxon>Enterobacterales</taxon>
        <taxon>Yersiniaceae</taxon>
        <taxon>Yersinia</taxon>
    </lineage>
</organism>
<feature type="compositionally biased region" description="Polar residues" evidence="1">
    <location>
        <begin position="46"/>
        <end position="57"/>
    </location>
</feature>
<accession>A0A380QA72</accession>
<reference evidence="2 3" key="1">
    <citation type="submission" date="2018-06" db="EMBL/GenBank/DDBJ databases">
        <authorList>
            <consortium name="Pathogen Informatics"/>
            <person name="Doyle S."/>
        </authorList>
    </citation>
    <scope>NUCLEOTIDE SEQUENCE [LARGE SCALE GENOMIC DNA]</scope>
    <source>
        <strain evidence="2 3">NCTC8580</strain>
    </source>
</reference>
<evidence type="ECO:0000313" key="3">
    <source>
        <dbReference type="Proteomes" id="UP000255087"/>
    </source>
</evidence>
<evidence type="ECO:0000313" key="2">
    <source>
        <dbReference type="EMBL" id="SUP84017.1"/>
    </source>
</evidence>
<dbReference type="EMBL" id="UHJC01000001">
    <property type="protein sequence ID" value="SUP84017.1"/>
    <property type="molecule type" value="Genomic_DNA"/>
</dbReference>